<feature type="chain" id="PRO_5045411652" evidence="6">
    <location>
        <begin position="26"/>
        <end position="186"/>
    </location>
</feature>
<feature type="domain" description="Cytochrome c" evidence="7">
    <location>
        <begin position="54"/>
        <end position="140"/>
    </location>
</feature>
<evidence type="ECO:0000256" key="4">
    <source>
        <dbReference type="PROSITE-ProRule" id="PRU00433"/>
    </source>
</evidence>
<dbReference type="PROSITE" id="PS51007">
    <property type="entry name" value="CYTC"/>
    <property type="match status" value="1"/>
</dbReference>
<dbReference type="Pfam" id="PF00034">
    <property type="entry name" value="Cytochrom_C"/>
    <property type="match status" value="1"/>
</dbReference>
<keyword evidence="3 4" id="KW-0408">Iron</keyword>
<protein>
    <submittedName>
        <fullName evidence="8">C-type cytochrome</fullName>
    </submittedName>
</protein>
<keyword evidence="2 4" id="KW-0479">Metal-binding</keyword>
<dbReference type="SUPFAM" id="SSF46626">
    <property type="entry name" value="Cytochrome c"/>
    <property type="match status" value="1"/>
</dbReference>
<evidence type="ECO:0000313" key="8">
    <source>
        <dbReference type="EMBL" id="MDX8488847.1"/>
    </source>
</evidence>
<evidence type="ECO:0000256" key="5">
    <source>
        <dbReference type="SAM" id="MobiDB-lite"/>
    </source>
</evidence>
<dbReference type="RefSeq" id="WP_320298761.1">
    <property type="nucleotide sequence ID" value="NZ_JAVIIU010000019.1"/>
</dbReference>
<dbReference type="Gene3D" id="1.10.760.10">
    <property type="entry name" value="Cytochrome c-like domain"/>
    <property type="match status" value="1"/>
</dbReference>
<keyword evidence="9" id="KW-1185">Reference proteome</keyword>
<dbReference type="InterPro" id="IPR036909">
    <property type="entry name" value="Cyt_c-like_dom_sf"/>
</dbReference>
<keyword evidence="1 4" id="KW-0349">Heme</keyword>
<keyword evidence="6" id="KW-0732">Signal</keyword>
<accession>A0ABU4YPE7</accession>
<name>A0ABU4YPE7_9HYPH</name>
<evidence type="ECO:0000256" key="3">
    <source>
        <dbReference type="ARBA" id="ARBA00023004"/>
    </source>
</evidence>
<sequence>MTPRLRGLQAGMICGALSMVSPVAAQDASQGSSMMQSGQMPHRMMSPGLIVPTMNPSNGRKLFAEKGCVVCHSVNGIGGGDAPALDASTMPPMMNPFEFTAQMWAGAPAMIEMQKQELGEQIEFTGQELADIIAFVHDPEEQKKFSEADIPPKIEKLMQSDAEGGHEMNQMKQGDGMKMNDGQSPQ</sequence>
<organism evidence="8 9">
    <name type="scientific">Mesorhizobium humile</name>
    <dbReference type="NCBI Taxonomy" id="3072313"/>
    <lineage>
        <taxon>Bacteria</taxon>
        <taxon>Pseudomonadati</taxon>
        <taxon>Pseudomonadota</taxon>
        <taxon>Alphaproteobacteria</taxon>
        <taxon>Hyphomicrobiales</taxon>
        <taxon>Phyllobacteriaceae</taxon>
        <taxon>Mesorhizobium</taxon>
    </lineage>
</organism>
<proteinExistence type="predicted"/>
<evidence type="ECO:0000313" key="9">
    <source>
        <dbReference type="Proteomes" id="UP001280156"/>
    </source>
</evidence>
<feature type="compositionally biased region" description="Basic and acidic residues" evidence="5">
    <location>
        <begin position="143"/>
        <end position="166"/>
    </location>
</feature>
<evidence type="ECO:0000256" key="6">
    <source>
        <dbReference type="SAM" id="SignalP"/>
    </source>
</evidence>
<comment type="caution">
    <text evidence="8">The sequence shown here is derived from an EMBL/GenBank/DDBJ whole genome shotgun (WGS) entry which is preliminary data.</text>
</comment>
<dbReference type="EMBL" id="JAVIIV010000023">
    <property type="protein sequence ID" value="MDX8488847.1"/>
    <property type="molecule type" value="Genomic_DNA"/>
</dbReference>
<gene>
    <name evidence="8" type="ORF">RFM52_27125</name>
</gene>
<feature type="signal peptide" evidence="6">
    <location>
        <begin position="1"/>
        <end position="25"/>
    </location>
</feature>
<evidence type="ECO:0000259" key="7">
    <source>
        <dbReference type="PROSITE" id="PS51007"/>
    </source>
</evidence>
<dbReference type="Proteomes" id="UP001280156">
    <property type="component" value="Unassembled WGS sequence"/>
</dbReference>
<reference evidence="8 9" key="1">
    <citation type="submission" date="2023-08" db="EMBL/GenBank/DDBJ databases">
        <title>Implementing the SeqCode for naming new Mesorhizobium species isolated from Vachellia karroo root nodules.</title>
        <authorList>
            <person name="Van Lill M."/>
        </authorList>
    </citation>
    <scope>NUCLEOTIDE SEQUENCE [LARGE SCALE GENOMIC DNA]</scope>
    <source>
        <strain evidence="8 9">VK2B</strain>
    </source>
</reference>
<evidence type="ECO:0000256" key="2">
    <source>
        <dbReference type="ARBA" id="ARBA00022723"/>
    </source>
</evidence>
<evidence type="ECO:0000256" key="1">
    <source>
        <dbReference type="ARBA" id="ARBA00022617"/>
    </source>
</evidence>
<dbReference type="InterPro" id="IPR009056">
    <property type="entry name" value="Cyt_c-like_dom"/>
</dbReference>
<feature type="region of interest" description="Disordered" evidence="5">
    <location>
        <begin position="143"/>
        <end position="186"/>
    </location>
</feature>